<proteinExistence type="predicted"/>
<organism evidence="1 2">
    <name type="scientific">Sphingomonas sanguinis</name>
    <dbReference type="NCBI Taxonomy" id="33051"/>
    <lineage>
        <taxon>Bacteria</taxon>
        <taxon>Pseudomonadati</taxon>
        <taxon>Pseudomonadota</taxon>
        <taxon>Alphaproteobacteria</taxon>
        <taxon>Sphingomonadales</taxon>
        <taxon>Sphingomonadaceae</taxon>
        <taxon>Sphingomonas</taxon>
    </lineage>
</organism>
<accession>A0A147I2V5</accession>
<reference evidence="1 2" key="1">
    <citation type="journal article" date="2016" name="Front. Microbiol.">
        <title>Genomic Resource of Rice Seed Associated Bacteria.</title>
        <authorList>
            <person name="Midha S."/>
            <person name="Bansal K."/>
            <person name="Sharma S."/>
            <person name="Kumar N."/>
            <person name="Patil P.P."/>
            <person name="Chaudhry V."/>
            <person name="Patil P.B."/>
        </authorList>
    </citation>
    <scope>NUCLEOTIDE SEQUENCE [LARGE SCALE GENOMIC DNA]</scope>
    <source>
        <strain evidence="1 2">NS319</strain>
    </source>
</reference>
<dbReference type="Proteomes" id="UP000072867">
    <property type="component" value="Unassembled WGS sequence"/>
</dbReference>
<dbReference type="PATRIC" id="fig|33051.3.peg.1933"/>
<dbReference type="Gene3D" id="2.40.180.10">
    <property type="entry name" value="Catalase core domain"/>
    <property type="match status" value="1"/>
</dbReference>
<dbReference type="SUPFAM" id="SSF56634">
    <property type="entry name" value="Heme-dependent catalase-like"/>
    <property type="match status" value="1"/>
</dbReference>
<name>A0A147I2V5_9SPHN</name>
<dbReference type="PANTHER" id="PTHR36195">
    <property type="entry name" value="DOMAIN PROTEIN, PUTATIVE (AFU_ORTHOLOGUE AFUA_5G01990)-RELATED-RELATED"/>
    <property type="match status" value="1"/>
</dbReference>
<dbReference type="AlphaFoldDB" id="A0A147I2V5"/>
<dbReference type="STRING" id="33051.SB4_05720"/>
<dbReference type="CDD" id="cd08152">
    <property type="entry name" value="y4iL_like"/>
    <property type="match status" value="1"/>
</dbReference>
<protein>
    <submittedName>
        <fullName evidence="1">Catalase</fullName>
    </submittedName>
</protein>
<comment type="caution">
    <text evidence="1">The sequence shown here is derived from an EMBL/GenBank/DDBJ whole genome shotgun (WGS) entry which is preliminary data.</text>
</comment>
<sequence length="373" mass="40798">MGWWGPTGRAPMKTPVTFTPQVEDVKPEEGETVDQMKQSFEHILDTTSKDYGHGVRAVHAKAHGIIRGKLKVHDNLPHELAQGLFAKPGEYDAVARISTNPGDILDDAIGLPRGLALKVIGVEGERLPGSEGDATQDFVMANAPVFTAPTADAFAKNLKMLASTTDKFEGGKKLLSGILRGIEATLETVGVESATLKTLGGSKQVHPLGETYYSQTPFRYGDHIAKFGLFPVSPALTQLTGDTVNTHDRPDALREVVREVMIEQGGEWELRVQLNRDLDAMPIEDATAEWSEEDSPYITVATFTAEPQISWQDGQTNAIDDALSYSIWHGLAAHQPLGNINRARKDTYRFSADYRGRVNGCPMHEPRAMAELP</sequence>
<gene>
    <name evidence="1" type="ORF">NS319_04795</name>
</gene>
<evidence type="ECO:0000313" key="1">
    <source>
        <dbReference type="EMBL" id="KTT72205.1"/>
    </source>
</evidence>
<dbReference type="InterPro" id="IPR020835">
    <property type="entry name" value="Catalase_sf"/>
</dbReference>
<evidence type="ECO:0000313" key="2">
    <source>
        <dbReference type="Proteomes" id="UP000072867"/>
    </source>
</evidence>
<dbReference type="GO" id="GO:0020037">
    <property type="term" value="F:heme binding"/>
    <property type="evidence" value="ECO:0007669"/>
    <property type="project" value="InterPro"/>
</dbReference>
<dbReference type="EMBL" id="LDTD01000028">
    <property type="protein sequence ID" value="KTT72205.1"/>
    <property type="molecule type" value="Genomic_DNA"/>
</dbReference>
<dbReference type="PANTHER" id="PTHR36195:SF4">
    <property type="entry name" value="DOMAIN PROTEIN, PUTATIVE (AFU_ORTHOLOGUE AFUA_5G01990)-RELATED"/>
    <property type="match status" value="1"/>
</dbReference>